<reference evidence="3 4" key="1">
    <citation type="journal article" date="2007" name="Genome Res.">
        <title>Genome characteristics of facultatively symbiotic Frankia sp. strains reflect host range and host plant biogeography.</title>
        <authorList>
            <person name="Normand P."/>
            <person name="Lapierre P."/>
            <person name="Tisa L.S."/>
            <person name="Gogarten J.P."/>
            <person name="Alloisio N."/>
            <person name="Bagnarol E."/>
            <person name="Bassi C.A."/>
            <person name="Berry A.M."/>
            <person name="Bickhart D.M."/>
            <person name="Choisne N."/>
            <person name="Couloux A."/>
            <person name="Cournoyer B."/>
            <person name="Cruveiller S."/>
            <person name="Daubin V."/>
            <person name="Demange N."/>
            <person name="Francino M.P."/>
            <person name="Goltsman E."/>
            <person name="Huang Y."/>
            <person name="Kopp O.R."/>
            <person name="Labarre L."/>
            <person name="Lapidus A."/>
            <person name="Lavire C."/>
            <person name="Marechal J."/>
            <person name="Martinez M."/>
            <person name="Mastronunzio J.E."/>
            <person name="Mullin B.C."/>
            <person name="Niemann J."/>
            <person name="Pujic P."/>
            <person name="Rawnsley T."/>
            <person name="Rouy Z."/>
            <person name="Schenowitz C."/>
            <person name="Sellstedt A."/>
            <person name="Tavares F."/>
            <person name="Tomkins J.P."/>
            <person name="Vallenet D."/>
            <person name="Valverde C."/>
            <person name="Wall L.G."/>
            <person name="Wang Y."/>
            <person name="Medigue C."/>
            <person name="Benson D.R."/>
        </authorList>
    </citation>
    <scope>NUCLEOTIDE SEQUENCE [LARGE SCALE GENOMIC DNA]</scope>
    <source>
        <strain evidence="4">DSM 45818 / CECT 9043 / CcI3</strain>
    </source>
</reference>
<dbReference type="InterPro" id="IPR000639">
    <property type="entry name" value="Epox_hydrolase-like"/>
</dbReference>
<dbReference type="InterPro" id="IPR000073">
    <property type="entry name" value="AB_hydrolase_1"/>
</dbReference>
<dbReference type="eggNOG" id="COG2021">
    <property type="taxonomic scope" value="Bacteria"/>
</dbReference>
<dbReference type="PRINTS" id="PR00412">
    <property type="entry name" value="EPOXHYDRLASE"/>
</dbReference>
<dbReference type="STRING" id="106370.Francci3_2449"/>
<organism evidence="3 4">
    <name type="scientific">Frankia casuarinae (strain DSM 45818 / CECT 9043 / HFP020203 / CcI3)</name>
    <dbReference type="NCBI Taxonomy" id="106370"/>
    <lineage>
        <taxon>Bacteria</taxon>
        <taxon>Bacillati</taxon>
        <taxon>Actinomycetota</taxon>
        <taxon>Actinomycetes</taxon>
        <taxon>Frankiales</taxon>
        <taxon>Frankiaceae</taxon>
        <taxon>Frankia</taxon>
    </lineage>
</organism>
<dbReference type="SUPFAM" id="SSF53474">
    <property type="entry name" value="alpha/beta-Hydrolases"/>
    <property type="match status" value="1"/>
</dbReference>
<dbReference type="OrthoDB" id="3210844at2"/>
<dbReference type="RefSeq" id="WP_011436861.1">
    <property type="nucleotide sequence ID" value="NC_007777.1"/>
</dbReference>
<evidence type="ECO:0000313" key="4">
    <source>
        <dbReference type="Proteomes" id="UP000001937"/>
    </source>
</evidence>
<dbReference type="InterPro" id="IPR050266">
    <property type="entry name" value="AB_hydrolase_sf"/>
</dbReference>
<dbReference type="HOGENOM" id="CLU_020336_50_1_11"/>
<gene>
    <name evidence="3" type="ordered locus">Francci3_2449</name>
</gene>
<accession>Q2JA76</accession>
<evidence type="ECO:0000256" key="1">
    <source>
        <dbReference type="ARBA" id="ARBA00022801"/>
    </source>
</evidence>
<dbReference type="AlphaFoldDB" id="Q2JA76"/>
<dbReference type="PANTHER" id="PTHR43798">
    <property type="entry name" value="MONOACYLGLYCEROL LIPASE"/>
    <property type="match status" value="1"/>
</dbReference>
<evidence type="ECO:0000313" key="3">
    <source>
        <dbReference type="EMBL" id="ABD11816.1"/>
    </source>
</evidence>
<name>Q2JA76_FRACC</name>
<dbReference type="KEGG" id="fra:Francci3_2449"/>
<dbReference type="Gene3D" id="3.40.50.1820">
    <property type="entry name" value="alpha/beta hydrolase"/>
    <property type="match status" value="1"/>
</dbReference>
<dbReference type="PhylomeDB" id="Q2JA76"/>
<dbReference type="GO" id="GO:0016020">
    <property type="term" value="C:membrane"/>
    <property type="evidence" value="ECO:0007669"/>
    <property type="project" value="TreeGrafter"/>
</dbReference>
<dbReference type="Proteomes" id="UP000001937">
    <property type="component" value="Chromosome"/>
</dbReference>
<evidence type="ECO:0000259" key="2">
    <source>
        <dbReference type="Pfam" id="PF12697"/>
    </source>
</evidence>
<dbReference type="InterPro" id="IPR029058">
    <property type="entry name" value="AB_hydrolase_fold"/>
</dbReference>
<feature type="domain" description="AB hydrolase-1" evidence="2">
    <location>
        <begin position="22"/>
        <end position="258"/>
    </location>
</feature>
<dbReference type="ESTHER" id="frasc-q2ja76">
    <property type="family name" value="6_AlphaBeta_hydrolase"/>
</dbReference>
<dbReference type="PANTHER" id="PTHR43798:SF31">
    <property type="entry name" value="AB HYDROLASE SUPERFAMILY PROTEIN YCLE"/>
    <property type="match status" value="1"/>
</dbReference>
<dbReference type="Pfam" id="PF12697">
    <property type="entry name" value="Abhydrolase_6"/>
    <property type="match status" value="1"/>
</dbReference>
<keyword evidence="4" id="KW-1185">Reference proteome</keyword>
<dbReference type="EMBL" id="CP000249">
    <property type="protein sequence ID" value="ABD11816.1"/>
    <property type="molecule type" value="Genomic_DNA"/>
</dbReference>
<sequence length="279" mass="29832">MPVARINGINLSFDDYGVGAPVLLVTGTGAPGRVWRTHQVPALRAAGYRVITMDNRGIPPSDAGPEGFTLADMVADTAALIEHLGVEGCRVVGFSLGAMIVQELLVARPRLVGQAVLMATRGRSDALATAMSLAEIELYDSGVTVPARYAAFMHALQSLSPRTLNDERQIRDWLDVFEVSAVTLSAARGQLGLELIPDRRPGFAHIQCPCLVIGFQDDLIVRPPLCREVAEAIPGATYEEIPGCGHYGYLERPTEVNSAILGFFARQTTGAVPGQVIVT</sequence>
<keyword evidence="1 3" id="KW-0378">Hydrolase</keyword>
<proteinExistence type="predicted"/>
<dbReference type="GO" id="GO:0016787">
    <property type="term" value="F:hydrolase activity"/>
    <property type="evidence" value="ECO:0007669"/>
    <property type="project" value="UniProtKB-KW"/>
</dbReference>
<protein>
    <submittedName>
        <fullName evidence="3">Alpha/beta hydrolase fold</fullName>
    </submittedName>
</protein>